<dbReference type="Proteomes" id="UP001152799">
    <property type="component" value="Chromosome 9"/>
</dbReference>
<evidence type="ECO:0000256" key="1">
    <source>
        <dbReference type="ARBA" id="ARBA00022741"/>
    </source>
</evidence>
<feature type="compositionally biased region" description="Acidic residues" evidence="3">
    <location>
        <begin position="48"/>
        <end position="62"/>
    </location>
</feature>
<organism evidence="5 6">
    <name type="scientific">Ceutorhynchus assimilis</name>
    <name type="common">cabbage seed weevil</name>
    <dbReference type="NCBI Taxonomy" id="467358"/>
    <lineage>
        <taxon>Eukaryota</taxon>
        <taxon>Metazoa</taxon>
        <taxon>Ecdysozoa</taxon>
        <taxon>Arthropoda</taxon>
        <taxon>Hexapoda</taxon>
        <taxon>Insecta</taxon>
        <taxon>Pterygota</taxon>
        <taxon>Neoptera</taxon>
        <taxon>Endopterygota</taxon>
        <taxon>Coleoptera</taxon>
        <taxon>Polyphaga</taxon>
        <taxon>Cucujiformia</taxon>
        <taxon>Curculionidae</taxon>
        <taxon>Ceutorhynchinae</taxon>
        <taxon>Ceutorhynchus</taxon>
    </lineage>
</organism>
<keyword evidence="6" id="KW-1185">Reference proteome</keyword>
<dbReference type="EMBL" id="OU892285">
    <property type="protein sequence ID" value="CAG9773344.1"/>
    <property type="molecule type" value="Genomic_DNA"/>
</dbReference>
<accession>A0A9N9N1E7</accession>
<dbReference type="AlphaFoldDB" id="A0A9N9N1E7"/>
<dbReference type="SUPFAM" id="SSF52540">
    <property type="entry name" value="P-loop containing nucleoside triphosphate hydrolases"/>
    <property type="match status" value="1"/>
</dbReference>
<evidence type="ECO:0000256" key="2">
    <source>
        <dbReference type="ARBA" id="ARBA00022840"/>
    </source>
</evidence>
<keyword evidence="2" id="KW-0067">ATP-binding</keyword>
<protein>
    <recommendedName>
        <fullName evidence="4">SF3 helicase domain-containing protein</fullName>
    </recommendedName>
</protein>
<evidence type="ECO:0000313" key="6">
    <source>
        <dbReference type="Proteomes" id="UP001152799"/>
    </source>
</evidence>
<keyword evidence="1" id="KW-0547">Nucleotide-binding</keyword>
<dbReference type="PROSITE" id="PS51206">
    <property type="entry name" value="SF3_HELICASE_1"/>
    <property type="match status" value="1"/>
</dbReference>
<reference evidence="5" key="1">
    <citation type="submission" date="2022-01" db="EMBL/GenBank/DDBJ databases">
        <authorList>
            <person name="King R."/>
        </authorList>
    </citation>
    <scope>NUCLEOTIDE SEQUENCE</scope>
</reference>
<gene>
    <name evidence="5" type="ORF">CEUTPL_LOCUS13735</name>
</gene>
<dbReference type="GO" id="GO:0005524">
    <property type="term" value="F:ATP binding"/>
    <property type="evidence" value="ECO:0007669"/>
    <property type="project" value="UniProtKB-KW"/>
</dbReference>
<sequence length="1242" mass="142990">MNPDKFKAKRFFDVENDFSDADPGNAFSDADPVNAFSDEDPVNAFSDGDPDVNDFSDADPGNDETFVTLSDVKRKRIASDAESTLKKKTQNAKGYRNTANPNITKRARLSVPLSLENANQQKPPTENYSDDVEFYEESINVATETEATSVHEAVNQNIEKYLLDAVHVKVDLNEQFVQARSKALKTQKQIKKIQLIEIPEGEEDRMLKIDETYKEFVHRTRKLFKNFVVIWDATIHPDHYWRHFIQIVNFSTTLSLVQLHAFILPQYGHEEIIQYILWINSHSVSPIETSADEIERDNDPDDEFELNYSTKDNLELSQQAHFILKYYWRKATMIDQLSRQLRFCTWWYYLFLERKSLHHIADPLVKFNRVLSVLYMRDLAEKSKWIGKAKAASNTDLKELSKVMGAVMPAELLSQNVLRCVKNSSLWKTNENYLSMLTNYLDVVNAYFWCSQAKRHFDNGNYVPHGINLTRIFAQMGMVLKKFDIVLNDVQGSKRAIVDKFVAWKRSSVYEANLQNVMLDIFEHNLPCLDTDFARENASDLDVRIFQTLPMELEILSGFIANSMIPFVKELYAMLLPSLLLYNPLAQSNYSLVLNKANPIDVTKEPIFEYENIAENETLFYERVYVPSKITFSDFDNMCKKLTRNQCLKLLDHPLILRACNVIISMAVAFGRKCLTNFFVYYFGEKRVGKGRRARYLQELFFTEFSRIDENEQTSNSQLAPQSSSNQYVAVLSYLLAQMSSDNNEIDDDNSQQNEPTESTSLNLLDTYSEDICLDRLEQNVVEMRRSTFLKCIRAEGNKVSLANLDRQILVFLVRNVLLLLRNSSDDDRILGDNGSIAILRRCRLTVLQDLRKSESFQPGIIFRSQDLTDAYIKFILPICQEILGLCQTKFLKPVTPGLSYEDAKRLWDEIEDDLKSVAAASIFLYPYCFDNSQVFDFLLKYLKGHEIPGQWHKKVLLLYGNSDSGKTYFLNLLRNVFKTGDNYVISCGSLAKTSGDLNQIINPFSENLMLISEEPKTMDISTLKQLVSAGPVGSRQMFSENYVSKFVNAKLWCSSNTIPVIFNCDQGADTRFLVLHFKHKFLQLGKFGQISNDRVAPPEIALQITRKRYIQGVDDCAIIKGFYLLLRTHLLNIVCEENGIINLLVPKIIEEETARVLCQMDQYLQFKKDIEVLADSTHVTTTAKLKGVIKLWMKTNCFTSNNINTTINTFLNRFREDYYHLLTADGHENYHCLIELSGKKM</sequence>
<dbReference type="InterPro" id="IPR027417">
    <property type="entry name" value="P-loop_NTPase"/>
</dbReference>
<feature type="region of interest" description="Disordered" evidence="3">
    <location>
        <begin position="16"/>
        <end position="64"/>
    </location>
</feature>
<evidence type="ECO:0000313" key="5">
    <source>
        <dbReference type="EMBL" id="CAG9773344.1"/>
    </source>
</evidence>
<dbReference type="InterPro" id="IPR014015">
    <property type="entry name" value="Helicase_SF3_DNA-vir"/>
</dbReference>
<feature type="domain" description="SF3 helicase" evidence="4">
    <location>
        <begin position="931"/>
        <end position="1091"/>
    </location>
</feature>
<dbReference type="Gene3D" id="3.40.50.300">
    <property type="entry name" value="P-loop containing nucleotide triphosphate hydrolases"/>
    <property type="match status" value="1"/>
</dbReference>
<name>A0A9N9N1E7_9CUCU</name>
<evidence type="ECO:0000259" key="4">
    <source>
        <dbReference type="PROSITE" id="PS51206"/>
    </source>
</evidence>
<proteinExistence type="predicted"/>
<evidence type="ECO:0000256" key="3">
    <source>
        <dbReference type="SAM" id="MobiDB-lite"/>
    </source>
</evidence>